<evidence type="ECO:0000313" key="2">
    <source>
        <dbReference type="EMBL" id="AKR04143.1"/>
    </source>
</evidence>
<dbReference type="EMBL" id="KT159937">
    <property type="protein sequence ID" value="AKR04143.1"/>
    <property type="molecule type" value="Genomic_DNA"/>
</dbReference>
<dbReference type="RefSeq" id="YP_009162391.1">
    <property type="nucleotide sequence ID" value="NC_027707.1"/>
</dbReference>
<dbReference type="KEGG" id="vg:25392186"/>
<feature type="region of interest" description="Disordered" evidence="1">
    <location>
        <begin position="131"/>
        <end position="165"/>
    </location>
</feature>
<keyword evidence="3" id="KW-1185">Reference proteome</keyword>
<name>A0A0H4XWC4_9POXV</name>
<proteinExistence type="predicted"/>
<evidence type="ECO:0000256" key="1">
    <source>
        <dbReference type="SAM" id="MobiDB-lite"/>
    </source>
</evidence>
<reference evidence="2 3" key="1">
    <citation type="journal article" date="2015" name="J. Virol.">
        <title>Salmon gill poxvirus, the deepest representative of the Chordopoxvirinae.</title>
        <authorList>
            <person name="Gjessing M.C."/>
            <person name="Yutin N."/>
            <person name="Tengs T."/>
            <person name="Senkevich T."/>
            <person name="Koonin E.V."/>
            <person name="Ronning H.P."/>
            <person name="Alarson M."/>
            <person name="Ylving S."/>
            <person name="Lie K.-I."/>
            <person name="Saure B."/>
            <person name="Tran L."/>
            <person name="Moss B."/>
            <person name="Dale O.B."/>
        </authorList>
    </citation>
    <scope>NUCLEOTIDE SEQUENCE [LARGE SCALE GENOMIC DNA]</scope>
    <source>
        <strain evidence="2">2012-04-F277-L3G</strain>
    </source>
</reference>
<dbReference type="Proteomes" id="UP000105007">
    <property type="component" value="Segment"/>
</dbReference>
<feature type="compositionally biased region" description="Polar residues" evidence="1">
    <location>
        <begin position="131"/>
        <end position="149"/>
    </location>
</feature>
<gene>
    <name evidence="2" type="ORF">SGPV019</name>
</gene>
<accession>A0A0H4XWC4</accession>
<dbReference type="GeneID" id="25392186"/>
<organism evidence="2 3">
    <name type="scientific">Salmon gill poxvirus</name>
    <dbReference type="NCBI Taxonomy" id="1680908"/>
    <lineage>
        <taxon>Viruses</taxon>
        <taxon>Varidnaviria</taxon>
        <taxon>Bamfordvirae</taxon>
        <taxon>Nucleocytoviricota</taxon>
        <taxon>Pokkesviricetes</taxon>
        <taxon>Chitovirales</taxon>
        <taxon>Poxviridae</taxon>
        <taxon>Chordopoxvirinae</taxon>
        <taxon>Salmonpoxvirus</taxon>
        <taxon>Salmonpoxvirus gillpox</taxon>
        <taxon>Salmon gillpox virus</taxon>
    </lineage>
</organism>
<evidence type="ECO:0000313" key="3">
    <source>
        <dbReference type="Proteomes" id="UP000105007"/>
    </source>
</evidence>
<protein>
    <submittedName>
        <fullName evidence="2">Uncharacterized protein</fullName>
    </submittedName>
</protein>
<sequence length="165" mass="18781">MESDSGTDTGSEKTMVYSISKNDQFINTYDTCVGLIYFENISLNVFEFGLYLPKHSKPSGIFKVIWKSINKSLQYKVEEDNVLIYVSDVNVSLKTIIQDVYDIIYPDTNKLCQFGFFTKHKNKVLKLSSLNTPTTSDPDSENVCHTCSETDPDQDHDESVPSYDM</sequence>